<gene>
    <name evidence="2" type="ORF">ENV14_05475</name>
</gene>
<evidence type="ECO:0000313" key="2">
    <source>
        <dbReference type="EMBL" id="HGI87821.1"/>
    </source>
</evidence>
<protein>
    <submittedName>
        <fullName evidence="2">Uncharacterized protein</fullName>
    </submittedName>
</protein>
<name>A0A7C4BC61_9CREN</name>
<accession>A0A7C4BC61</accession>
<dbReference type="AlphaFoldDB" id="A0A7C4BC61"/>
<dbReference type="GO" id="GO:0003677">
    <property type="term" value="F:DNA binding"/>
    <property type="evidence" value="ECO:0007669"/>
    <property type="project" value="UniProtKB-KW"/>
</dbReference>
<dbReference type="EMBL" id="DTFF01000046">
    <property type="protein sequence ID" value="HGI87821.1"/>
    <property type="molecule type" value="Genomic_DNA"/>
</dbReference>
<organism evidence="2">
    <name type="scientific">Ignisphaera aggregans</name>
    <dbReference type="NCBI Taxonomy" id="334771"/>
    <lineage>
        <taxon>Archaea</taxon>
        <taxon>Thermoproteota</taxon>
        <taxon>Thermoprotei</taxon>
        <taxon>Desulfurococcales</taxon>
        <taxon>Desulfurococcaceae</taxon>
        <taxon>Ignisphaera</taxon>
    </lineage>
</organism>
<comment type="caution">
    <text evidence="2">The sequence shown here is derived from an EMBL/GenBank/DDBJ whole genome shotgun (WGS) entry which is preliminary data.</text>
</comment>
<dbReference type="InterPro" id="IPR010095">
    <property type="entry name" value="Cas12f1-like_TNB"/>
</dbReference>
<reference evidence="2" key="1">
    <citation type="journal article" date="2020" name="mSystems">
        <title>Genome- and Community-Level Interaction Insights into Carbon Utilization and Element Cycling Functions of Hydrothermarchaeota in Hydrothermal Sediment.</title>
        <authorList>
            <person name="Zhou Z."/>
            <person name="Liu Y."/>
            <person name="Xu W."/>
            <person name="Pan J."/>
            <person name="Luo Z.H."/>
            <person name="Li M."/>
        </authorList>
    </citation>
    <scope>NUCLEOTIDE SEQUENCE [LARGE SCALE GENOMIC DNA]</scope>
    <source>
        <strain evidence="2">SpSt-732</strain>
    </source>
</reference>
<proteinExistence type="predicted"/>
<sequence length="116" mass="13643">MEGKGFPLGRGGPRKILAHRVQVEKAQKRCLRSWRYVKGVRRATERHGERIESASRNYAHKLGECVTELAPRYRSIVVLEGLNRLRERAKKDSKFNKKFALWSYYKSIQFCIEYKA</sequence>
<dbReference type="NCBIfam" id="TIGR01766">
    <property type="entry name" value="IS200/IS605 family accessory protein TnpB-like domain"/>
    <property type="match status" value="1"/>
</dbReference>
<keyword evidence="1" id="KW-0238">DNA-binding</keyword>
<evidence type="ECO:0000256" key="1">
    <source>
        <dbReference type="ARBA" id="ARBA00023125"/>
    </source>
</evidence>